<dbReference type="InterPro" id="IPR059026">
    <property type="entry name" value="LpqB_N"/>
</dbReference>
<keyword evidence="4" id="KW-1185">Reference proteome</keyword>
<evidence type="ECO:0000256" key="1">
    <source>
        <dbReference type="SAM" id="SignalP"/>
    </source>
</evidence>
<dbReference type="EMBL" id="JACSPX010000001">
    <property type="protein sequence ID" value="MBD8010955.1"/>
    <property type="molecule type" value="Genomic_DNA"/>
</dbReference>
<comment type="caution">
    <text evidence="3">The sequence shown here is derived from an EMBL/GenBank/DDBJ whole genome shotgun (WGS) entry which is preliminary data.</text>
</comment>
<dbReference type="Pfam" id="PF25976">
    <property type="entry name" value="LpqB_N"/>
    <property type="match status" value="1"/>
</dbReference>
<organism evidence="3 4">
    <name type="scientific">Microbacterium commune</name>
    <dbReference type="NCBI Taxonomy" id="2762219"/>
    <lineage>
        <taxon>Bacteria</taxon>
        <taxon>Bacillati</taxon>
        <taxon>Actinomycetota</taxon>
        <taxon>Actinomycetes</taxon>
        <taxon>Micrococcales</taxon>
        <taxon>Microbacteriaceae</taxon>
        <taxon>Microbacterium</taxon>
    </lineage>
</organism>
<proteinExistence type="predicted"/>
<sequence>MSSRTGIRLLSAIATALATALLLAGCTGLPTTGPPNAGLAVGEEIEEPPFSFIAEGPEPGAGPARIVEGFLDASMSPADSWGIARKFLTDDFQSAWKPDAGVTIDRSVENRDYDSTVEPDDEDATSAEVSVSLAQVASVDGTGAYTADTGTATATYRLVREEGGEWRISEALDGITLDIDTFGQVYEKFSLQYFDPTWSHLVPDVRWFPRRAAMATTVVRALISGKPSEWLAPAVRPFSSDVEMVGDAVTVDTSQVASVPLNRAALSASPTDLARMRTQLEASLEGSGVTEVRLLVDGVPLDAGRITVEDPIIDPGVLVLGDEMFGIATSGGEIAPVSGLTAQIAKIADPIAAVDVSADAQLAAVQLRDGRVFAVSEGHTNQVDGRGGLVAPSLDPFGLIWTAPASNPAAVQVSTAQADPSTVSDAWPSADAISQLRVSADGARVAAVVTSGGERRLVVASVIRDEEQRPISLGTPYYEVAQLSGAVQGLSWVGADAVAVLSATPDPTLTTHMIGGPSAVSSAPAGATALAGAKTVTGVRVLSTDQSVYAQRGSFWQEAISDVRVLGTRAGY</sequence>
<dbReference type="Pfam" id="PF10646">
    <property type="entry name" value="Germane"/>
    <property type="match status" value="1"/>
</dbReference>
<accession>A0ABR8W1S1</accession>
<dbReference type="InterPro" id="IPR019606">
    <property type="entry name" value="GerMN"/>
</dbReference>
<dbReference type="InterPro" id="IPR018910">
    <property type="entry name" value="LpqB_C"/>
</dbReference>
<reference evidence="3 4" key="1">
    <citation type="submission" date="2020-08" db="EMBL/GenBank/DDBJ databases">
        <title>A Genomic Blueprint of the Chicken Gut Microbiome.</title>
        <authorList>
            <person name="Gilroy R."/>
            <person name="Ravi A."/>
            <person name="Getino M."/>
            <person name="Pursley I."/>
            <person name="Horton D.L."/>
            <person name="Alikhan N.-F."/>
            <person name="Baker D."/>
            <person name="Gharbi K."/>
            <person name="Hall N."/>
            <person name="Watson M."/>
            <person name="Adriaenssens E.M."/>
            <person name="Foster-Nyarko E."/>
            <person name="Jarju S."/>
            <person name="Secka A."/>
            <person name="Antonio M."/>
            <person name="Oren A."/>
            <person name="Chaudhuri R."/>
            <person name="La Ragione R.M."/>
            <person name="Hildebrand F."/>
            <person name="Pallen M.J."/>
        </authorList>
    </citation>
    <scope>NUCLEOTIDE SEQUENCE [LARGE SCALE GENOMIC DNA]</scope>
    <source>
        <strain evidence="3 4">Re1</strain>
    </source>
</reference>
<dbReference type="Proteomes" id="UP000611521">
    <property type="component" value="Unassembled WGS sequence"/>
</dbReference>
<evidence type="ECO:0000313" key="3">
    <source>
        <dbReference type="EMBL" id="MBD8010955.1"/>
    </source>
</evidence>
<dbReference type="PROSITE" id="PS51257">
    <property type="entry name" value="PROKAR_LIPOPROTEIN"/>
    <property type="match status" value="1"/>
</dbReference>
<evidence type="ECO:0000313" key="4">
    <source>
        <dbReference type="Proteomes" id="UP000611521"/>
    </source>
</evidence>
<dbReference type="RefSeq" id="WP_191711827.1">
    <property type="nucleotide sequence ID" value="NZ_JACSPX010000001.1"/>
</dbReference>
<dbReference type="SMART" id="SM00909">
    <property type="entry name" value="Germane"/>
    <property type="match status" value="1"/>
</dbReference>
<keyword evidence="1" id="KW-0732">Signal</keyword>
<name>A0ABR8W1S1_9MICO</name>
<protein>
    <submittedName>
        <fullName evidence="3">GerMN domain-containing protein</fullName>
    </submittedName>
</protein>
<feature type="domain" description="GerMN" evidence="2">
    <location>
        <begin position="215"/>
        <end position="305"/>
    </location>
</feature>
<feature type="signal peptide" evidence="1">
    <location>
        <begin position="1"/>
        <end position="24"/>
    </location>
</feature>
<evidence type="ECO:0000259" key="2">
    <source>
        <dbReference type="SMART" id="SM00909"/>
    </source>
</evidence>
<gene>
    <name evidence="3" type="ORF">H9633_01415</name>
</gene>
<feature type="chain" id="PRO_5046855881" evidence="1">
    <location>
        <begin position="25"/>
        <end position="572"/>
    </location>
</feature>
<dbReference type="Pfam" id="PF10647">
    <property type="entry name" value="Gmad1"/>
    <property type="match status" value="1"/>
</dbReference>